<name>A0A816HN65_ADIRI</name>
<gene>
    <name evidence="1" type="ORF">XAT740_LOCUS63796</name>
</gene>
<dbReference type="AlphaFoldDB" id="A0A816HN65"/>
<dbReference type="Proteomes" id="UP000663828">
    <property type="component" value="Unassembled WGS sequence"/>
</dbReference>
<proteinExistence type="predicted"/>
<dbReference type="EMBL" id="CAJNOR010020505">
    <property type="protein sequence ID" value="CAF1690575.1"/>
    <property type="molecule type" value="Genomic_DNA"/>
</dbReference>
<keyword evidence="2" id="KW-1185">Reference proteome</keyword>
<comment type="caution">
    <text evidence="1">The sequence shown here is derived from an EMBL/GenBank/DDBJ whole genome shotgun (WGS) entry which is preliminary data.</text>
</comment>
<accession>A0A816HN65</accession>
<feature type="non-terminal residue" evidence="1">
    <location>
        <position position="1"/>
    </location>
</feature>
<protein>
    <submittedName>
        <fullName evidence="1">Uncharacterized protein</fullName>
    </submittedName>
</protein>
<evidence type="ECO:0000313" key="1">
    <source>
        <dbReference type="EMBL" id="CAF1690575.1"/>
    </source>
</evidence>
<sequence length="50" mass="5453">RRIFQALVEINGSSSSINSSRLFGRGPKPTEGNFLCAHKIDLELTAYGNS</sequence>
<evidence type="ECO:0000313" key="2">
    <source>
        <dbReference type="Proteomes" id="UP000663828"/>
    </source>
</evidence>
<reference evidence="1" key="1">
    <citation type="submission" date="2021-02" db="EMBL/GenBank/DDBJ databases">
        <authorList>
            <person name="Nowell W R."/>
        </authorList>
    </citation>
    <scope>NUCLEOTIDE SEQUENCE</scope>
</reference>
<organism evidence="1 2">
    <name type="scientific">Adineta ricciae</name>
    <name type="common">Rotifer</name>
    <dbReference type="NCBI Taxonomy" id="249248"/>
    <lineage>
        <taxon>Eukaryota</taxon>
        <taxon>Metazoa</taxon>
        <taxon>Spiralia</taxon>
        <taxon>Gnathifera</taxon>
        <taxon>Rotifera</taxon>
        <taxon>Eurotatoria</taxon>
        <taxon>Bdelloidea</taxon>
        <taxon>Adinetida</taxon>
        <taxon>Adinetidae</taxon>
        <taxon>Adineta</taxon>
    </lineage>
</organism>